<evidence type="ECO:0008006" key="3">
    <source>
        <dbReference type="Google" id="ProtNLM"/>
    </source>
</evidence>
<proteinExistence type="predicted"/>
<accession>A0AAN1QPX7</accession>
<dbReference type="Proteomes" id="UP000267249">
    <property type="component" value="Chromosome"/>
</dbReference>
<reference evidence="1 2" key="1">
    <citation type="journal article" date="2018" name="Sci. Rep.">
        <title>Genome Features and Biochemical Characteristics of a Robust, Fast Growing and Naturally Transformable Cyanobacterium Synechococcus elongatus PCC 11801 Isolated from India.</title>
        <authorList>
            <person name="Jaiswal D."/>
            <person name="Sengupta A."/>
            <person name="Sohoni S."/>
            <person name="Sengupta S."/>
            <person name="Phadnavis A.G."/>
            <person name="Pakrasi H.B."/>
            <person name="Wangikar P.P."/>
        </authorList>
    </citation>
    <scope>NUCLEOTIDE SEQUENCE [LARGE SCALE GENOMIC DNA]</scope>
    <source>
        <strain evidence="1 2">PCC 11801</strain>
    </source>
</reference>
<gene>
    <name evidence="1" type="ORF">DOP62_12155</name>
</gene>
<protein>
    <recommendedName>
        <fullName evidence="3">LRAT domain-containing protein</fullName>
    </recommendedName>
</protein>
<dbReference type="RefSeq" id="WP_208677110.1">
    <property type="nucleotide sequence ID" value="NZ_CP030139.2"/>
</dbReference>
<evidence type="ECO:0000313" key="1">
    <source>
        <dbReference type="EMBL" id="AZB73362.1"/>
    </source>
</evidence>
<dbReference type="Gene3D" id="3.90.1720.10">
    <property type="entry name" value="endopeptidase domain like (from Nostoc punctiforme)"/>
    <property type="match status" value="1"/>
</dbReference>
<dbReference type="AlphaFoldDB" id="A0AAN1QPX7"/>
<name>A0AAN1QPX7_SYNEL</name>
<organism evidence="1 2">
    <name type="scientific">Synechococcus elongatus PCC 11801</name>
    <dbReference type="NCBI Taxonomy" id="2219813"/>
    <lineage>
        <taxon>Bacteria</taxon>
        <taxon>Bacillati</taxon>
        <taxon>Cyanobacteriota</taxon>
        <taxon>Cyanophyceae</taxon>
        <taxon>Synechococcales</taxon>
        <taxon>Synechococcaceae</taxon>
        <taxon>Synechococcus</taxon>
    </lineage>
</organism>
<sequence length="319" mass="33202">MSRFQLGQIVKHGHSVAAHYAVVVAEDRTIGWTNDSSLEVKPIQGIAWEAVALEGEAFPFDQIKANIRAFRNSLSLENAPRYHLTEFNCEHWATLMVTGRSYSTQSGAVKFGTAEIVGGAMILGGASAGTVVTIASLVGAAASTGTAISTLSGAAATNAAMAWLGGGAVAAGGGGMAAGSAILAAVSTGGAVIAIAGVGVITKKVWDNLDEAQRQEIIEKVDRATPEQVKVLANTTSEAVQSFVAETSQWIGDQSSQLAQAVRQAMPPEIKQQIKGLLGTGQEALEATGEFAYQTWDSTQKAAQGLFDKAGHQLGRWFK</sequence>
<evidence type="ECO:0000313" key="2">
    <source>
        <dbReference type="Proteomes" id="UP000267249"/>
    </source>
</evidence>
<dbReference type="EMBL" id="CP030139">
    <property type="protein sequence ID" value="AZB73362.1"/>
    <property type="molecule type" value="Genomic_DNA"/>
</dbReference>